<comment type="caution">
    <text evidence="3">The sequence shown here is derived from an EMBL/GenBank/DDBJ whole genome shotgun (WGS) entry which is preliminary data.</text>
</comment>
<dbReference type="InterPro" id="IPR053283">
    <property type="entry name" value="TUNICAMYCIN_INDUCED_1"/>
</dbReference>
<feature type="chain" id="PRO_5036418092" description="Tunicamycin induced 1" evidence="1">
    <location>
        <begin position="24"/>
        <end position="422"/>
    </location>
</feature>
<keyword evidence="1" id="KW-0732">Signal</keyword>
<proteinExistence type="predicted"/>
<reference evidence="4 5" key="1">
    <citation type="journal article" date="2020" name="Nat. Food">
        <title>A phased Vanilla planifolia genome enables genetic improvement of flavour and production.</title>
        <authorList>
            <person name="Hasing T."/>
            <person name="Tang H."/>
            <person name="Brym M."/>
            <person name="Khazi F."/>
            <person name="Huang T."/>
            <person name="Chambers A.H."/>
        </authorList>
    </citation>
    <scope>NUCLEOTIDE SEQUENCE [LARGE SCALE GENOMIC DNA]</scope>
    <source>
        <tissue evidence="3">Leaf</tissue>
    </source>
</reference>
<evidence type="ECO:0000313" key="3">
    <source>
        <dbReference type="EMBL" id="KAG0464789.1"/>
    </source>
</evidence>
<evidence type="ECO:0000313" key="2">
    <source>
        <dbReference type="EMBL" id="KAG0463442.1"/>
    </source>
</evidence>
<keyword evidence="4" id="KW-1185">Reference proteome</keyword>
<name>A0A835Q836_VANPL</name>
<evidence type="ECO:0000256" key="1">
    <source>
        <dbReference type="SAM" id="SignalP"/>
    </source>
</evidence>
<sequence>MAIRPRFLAGFLFFFLIGDAAHALFSSETMAPPVPKAISDLKDSTLKGLGFQSVEGLQVSGFDVRDALVGQSVAYEFEIEVDKKVIPIILLEDVSRWDVVDLPIFRPTAAEVGEEEKALVESGRREDRMAAPALPPFQLAGPIELWIQDADDMRLALPNDVEAGTLRKVVLSDGAAVTVNGARSVNLRRPLELPLPLNRTNQANGLPIASGLLHIAEALRAAARSSDLPLLSLGIVGPSSLTSSTSASPNNKLKLKRLSPGLVQLSSREVPPVTESGFDLSQDRKLWPLTSLNGSDSNLRGFEELLASILGKKAYENGQFRLVKAEVSAHTYIKMAFSVEKAISDGELDFSYFPSWMTRPERVKAHFEVLGRLDDGGKVVPVKIQELQPFQVVDSMMESVQTANASMAEQPIIYPPQSYFTL</sequence>
<dbReference type="OrthoDB" id="513870at2759"/>
<organism evidence="3 5">
    <name type="scientific">Vanilla planifolia</name>
    <name type="common">Vanilla</name>
    <dbReference type="NCBI Taxonomy" id="51239"/>
    <lineage>
        <taxon>Eukaryota</taxon>
        <taxon>Viridiplantae</taxon>
        <taxon>Streptophyta</taxon>
        <taxon>Embryophyta</taxon>
        <taxon>Tracheophyta</taxon>
        <taxon>Spermatophyta</taxon>
        <taxon>Magnoliopsida</taxon>
        <taxon>Liliopsida</taxon>
        <taxon>Asparagales</taxon>
        <taxon>Orchidaceae</taxon>
        <taxon>Vanilloideae</taxon>
        <taxon>Vanilleae</taxon>
        <taxon>Vanilla</taxon>
    </lineage>
</organism>
<dbReference type="AlphaFoldDB" id="A0A835Q836"/>
<evidence type="ECO:0000313" key="4">
    <source>
        <dbReference type="Proteomes" id="UP000636800"/>
    </source>
</evidence>
<dbReference type="PANTHER" id="PTHR34454">
    <property type="entry name" value="TUNICAMYCIN INDUCED PROTEIN"/>
    <property type="match status" value="1"/>
</dbReference>
<dbReference type="EMBL" id="JADCNL010000010">
    <property type="protein sequence ID" value="KAG0463442.1"/>
    <property type="molecule type" value="Genomic_DNA"/>
</dbReference>
<dbReference type="EMBL" id="JADCNM010000010">
    <property type="protein sequence ID" value="KAG0464789.1"/>
    <property type="molecule type" value="Genomic_DNA"/>
</dbReference>
<dbReference type="Proteomes" id="UP000639772">
    <property type="component" value="Chromosome 10"/>
</dbReference>
<dbReference type="Proteomes" id="UP000636800">
    <property type="component" value="Chromosome 10"/>
</dbReference>
<evidence type="ECO:0000313" key="5">
    <source>
        <dbReference type="Proteomes" id="UP000639772"/>
    </source>
</evidence>
<gene>
    <name evidence="3" type="ORF">HPP92_018953</name>
    <name evidence="2" type="ORF">HPP92_019511</name>
</gene>
<dbReference type="PANTHER" id="PTHR34454:SF2">
    <property type="entry name" value="PROTEIN TUNICAMYCIN INDUCED 1"/>
    <property type="match status" value="1"/>
</dbReference>
<feature type="signal peptide" evidence="1">
    <location>
        <begin position="1"/>
        <end position="23"/>
    </location>
</feature>
<evidence type="ECO:0008006" key="6">
    <source>
        <dbReference type="Google" id="ProtNLM"/>
    </source>
</evidence>
<protein>
    <recommendedName>
        <fullName evidence="6">Tunicamycin induced 1</fullName>
    </recommendedName>
</protein>
<accession>A0A835Q836</accession>